<evidence type="ECO:0000256" key="2">
    <source>
        <dbReference type="PROSITE-ProRule" id="PRU01323"/>
    </source>
</evidence>
<accession>A0A2U1TRE2</accession>
<gene>
    <name evidence="3" type="ORF">B4923_11720</name>
</gene>
<comment type="caution">
    <text evidence="2">Lacks conserved residue(s) required for the propagation of feature annotation.</text>
</comment>
<comment type="caution">
    <text evidence="3">The sequence shown here is derived from an EMBL/GenBank/DDBJ whole genome shotgun (WGS) entry which is preliminary data.</text>
</comment>
<keyword evidence="1" id="KW-1015">Disulfide bond</keyword>
<dbReference type="EMBL" id="QDKJ01000008">
    <property type="protein sequence ID" value="PWC11971.1"/>
    <property type="molecule type" value="Genomic_DNA"/>
</dbReference>
<keyword evidence="4" id="KW-1185">Reference proteome</keyword>
<evidence type="ECO:0000313" key="4">
    <source>
        <dbReference type="Proteomes" id="UP000245138"/>
    </source>
</evidence>
<dbReference type="Gene3D" id="3.10.450.300">
    <property type="entry name" value="YebF/Colicin-M immunity protein"/>
    <property type="match status" value="1"/>
</dbReference>
<dbReference type="AlphaFoldDB" id="A0A2U1TRE2"/>
<dbReference type="PROSITE" id="PS51979">
    <property type="entry name" value="YEBF_CMI"/>
    <property type="match status" value="1"/>
</dbReference>
<name>A0A2U1TRE2_9GAMM</name>
<evidence type="ECO:0000256" key="1">
    <source>
        <dbReference type="ARBA" id="ARBA00023157"/>
    </source>
</evidence>
<organism evidence="3 4">
    <name type="scientific">Brenneria roseae subsp. americana</name>
    <dbReference type="NCBI Taxonomy" id="1508507"/>
    <lineage>
        <taxon>Bacteria</taxon>
        <taxon>Pseudomonadati</taxon>
        <taxon>Pseudomonadota</taxon>
        <taxon>Gammaproteobacteria</taxon>
        <taxon>Enterobacterales</taxon>
        <taxon>Pectobacteriaceae</taxon>
        <taxon>Brenneria</taxon>
    </lineage>
</organism>
<dbReference type="InterPro" id="IPR025603">
    <property type="entry name" value="YebF/ColM_immunity"/>
</dbReference>
<reference evidence="3 4" key="1">
    <citation type="submission" date="2018-04" db="EMBL/GenBank/DDBJ databases">
        <title>Brenneria corticis sp.nov.</title>
        <authorList>
            <person name="Li Y."/>
        </authorList>
    </citation>
    <scope>NUCLEOTIDE SEQUENCE [LARGE SCALE GENOMIC DNA]</scope>
    <source>
        <strain evidence="3 4">LMG 27715</strain>
    </source>
</reference>
<dbReference type="RefSeq" id="WP_109054551.1">
    <property type="nucleotide sequence ID" value="NZ_QDKJ01000008.1"/>
</dbReference>
<protein>
    <submittedName>
        <fullName evidence="3">Uncharacterized protein</fullName>
    </submittedName>
</protein>
<dbReference type="OrthoDB" id="6434208at2"/>
<proteinExistence type="predicted"/>
<sequence>MGWKIKTALCILVVAIADFGYGYYRWYTGPTCDEVTYEEAIEAVRSDLVRYRIPRWKELQADKLGTDKPDISFNKGESYISGDVYSLSVTVSGPLEGHHTVAMFICRLGGVEYSVGTRIY</sequence>
<evidence type="ECO:0000313" key="3">
    <source>
        <dbReference type="EMBL" id="PWC11971.1"/>
    </source>
</evidence>
<dbReference type="Proteomes" id="UP000245138">
    <property type="component" value="Unassembled WGS sequence"/>
</dbReference>
<dbReference type="InterPro" id="IPR038703">
    <property type="entry name" value="YebF/Cmi_sf"/>
</dbReference>